<dbReference type="Gene3D" id="3.30.900.10">
    <property type="entry name" value="HORMA domain"/>
    <property type="match status" value="1"/>
</dbReference>
<evidence type="ECO:0000256" key="1">
    <source>
        <dbReference type="ARBA" id="ARBA00023006"/>
    </source>
</evidence>
<dbReference type="GO" id="GO:1990316">
    <property type="term" value="C:Atg1/ULK1 kinase complex"/>
    <property type="evidence" value="ECO:0007669"/>
    <property type="project" value="InterPro"/>
</dbReference>
<dbReference type="GO" id="GO:0000407">
    <property type="term" value="C:phagophore assembly site"/>
    <property type="evidence" value="ECO:0007669"/>
    <property type="project" value="TreeGrafter"/>
</dbReference>
<feature type="domain" description="Autophagy-related protein 13 N-terminal" evidence="3">
    <location>
        <begin position="95"/>
        <end position="164"/>
    </location>
</feature>
<feature type="region of interest" description="Disordered" evidence="2">
    <location>
        <begin position="703"/>
        <end position="725"/>
    </location>
</feature>
<dbReference type="GO" id="GO:0034497">
    <property type="term" value="P:protein localization to phagophore assembly site"/>
    <property type="evidence" value="ECO:0007669"/>
    <property type="project" value="TreeGrafter"/>
</dbReference>
<keyword evidence="1" id="KW-0072">Autophagy</keyword>
<dbReference type="InterPro" id="IPR036570">
    <property type="entry name" value="HORMA_dom_sf"/>
</dbReference>
<dbReference type="Proteomes" id="UP000836788">
    <property type="component" value="Chromosome 23"/>
</dbReference>
<sequence length="725" mass="79254">MTSYAYNNWRNGGVDHGPRAKCDQVVYEAIAKGLEIVVHSRSSSNLSSNAATASASNASSRFNLHVNEIPAVRTIVSRWRHSLHVPIRVDVYFQHETDASRRELLERWCVEYIPTTMERFRTREPGVPADPIVQLRHVCKRIVIWLRTLHCWSRLLPSQAFRVAGSNQIGFSVYVVSDDQDDIGSLVEQQGFLVRQNTATIATPYGELGWQVAYAPEEVVSRLLPAQVTRNLSISPRIPRIVSASRSIPIHRGGAESRVCNDAHYHYSTTDDTSIPQSAPAHLAMEDNYWENQQRPASVRQNTYDPSRLHQYHRAHTEMDDTPRRTQNHGLLERRHTTVGQEYDVATKTDYGNIYSMDDENDKKPARVLSGLSLALLVDDAVRSEENPEKEKRRAALHQMPPHVLEQQSHSQPPKPAAHRAQGEYGYGYNNHIAWQAIHPSSTHPTAGRSLNRSPSSDLEARSLSTSPARLGSTPPGAAFIGSVGTTATKNMQHLKAPRNSSARNDIAVGTAVTPPFASRPAGFAHEPAPMAVLTEQANSVVEAIPKHHNDVLPPLSLDLLHSSPFQQPQGSLISSLGGLTDSALHGSTDLRRSLWNPSSHHPMLPSSCSGYDITDPDEMPFAVDLPFHNPNGATTKNPGGFDSSGNGHSLSASAAIASFAHQRRLQLFDSCAGGSANVDDLTSQLAELRDFGASISVGIGGPTNSAHGSEHDAASTTTPISLQT</sequence>
<feature type="region of interest" description="Disordered" evidence="2">
    <location>
        <begin position="402"/>
        <end position="423"/>
    </location>
</feature>
<dbReference type="GO" id="GO:0034727">
    <property type="term" value="P:piecemeal microautophagy of the nucleus"/>
    <property type="evidence" value="ECO:0007669"/>
    <property type="project" value="TreeGrafter"/>
</dbReference>
<gene>
    <name evidence="4" type="ORF">PTTT1_LOCUS33150</name>
</gene>
<feature type="region of interest" description="Disordered" evidence="2">
    <location>
        <begin position="440"/>
        <end position="480"/>
    </location>
</feature>
<name>A0A8J9X5B0_PHATR</name>
<evidence type="ECO:0000259" key="3">
    <source>
        <dbReference type="Pfam" id="PF10033"/>
    </source>
</evidence>
<dbReference type="GO" id="GO:0000423">
    <property type="term" value="P:mitophagy"/>
    <property type="evidence" value="ECO:0007669"/>
    <property type="project" value="TreeGrafter"/>
</dbReference>
<dbReference type="InterPro" id="IPR018731">
    <property type="entry name" value="Atg13_N"/>
</dbReference>
<dbReference type="Pfam" id="PF10033">
    <property type="entry name" value="ATG13"/>
    <property type="match status" value="1"/>
</dbReference>
<dbReference type="PANTHER" id="PTHR13430:SF4">
    <property type="entry name" value="AUTOPHAGY-RELATED PROTEIN 13"/>
    <property type="match status" value="1"/>
</dbReference>
<organism evidence="4">
    <name type="scientific">Phaeodactylum tricornutum</name>
    <name type="common">Diatom</name>
    <dbReference type="NCBI Taxonomy" id="2850"/>
    <lineage>
        <taxon>Eukaryota</taxon>
        <taxon>Sar</taxon>
        <taxon>Stramenopiles</taxon>
        <taxon>Ochrophyta</taxon>
        <taxon>Bacillariophyta</taxon>
        <taxon>Bacillariophyceae</taxon>
        <taxon>Bacillariophycidae</taxon>
        <taxon>Naviculales</taxon>
        <taxon>Phaeodactylaceae</taxon>
        <taxon>Phaeodactylum</taxon>
    </lineage>
</organism>
<reference evidence="4" key="1">
    <citation type="submission" date="2022-02" db="EMBL/GenBank/DDBJ databases">
        <authorList>
            <person name="Giguere J D."/>
        </authorList>
    </citation>
    <scope>NUCLEOTIDE SEQUENCE</scope>
    <source>
        <strain evidence="4">CCAP 1055/1</strain>
    </source>
</reference>
<dbReference type="GO" id="GO:0005829">
    <property type="term" value="C:cytosol"/>
    <property type="evidence" value="ECO:0007669"/>
    <property type="project" value="TreeGrafter"/>
</dbReference>
<dbReference type="InterPro" id="IPR040182">
    <property type="entry name" value="ATG13"/>
</dbReference>
<dbReference type="AlphaFoldDB" id="A0A8J9X5B0"/>
<dbReference type="EMBL" id="OU594964">
    <property type="protein sequence ID" value="CAG9286693.1"/>
    <property type="molecule type" value="Genomic_DNA"/>
</dbReference>
<dbReference type="PANTHER" id="PTHR13430">
    <property type="match status" value="1"/>
</dbReference>
<evidence type="ECO:0000313" key="4">
    <source>
        <dbReference type="EMBL" id="CAG9286693.1"/>
    </source>
</evidence>
<feature type="compositionally biased region" description="Polar residues" evidence="2">
    <location>
        <begin position="440"/>
        <end position="468"/>
    </location>
</feature>
<evidence type="ECO:0000256" key="2">
    <source>
        <dbReference type="SAM" id="MobiDB-lite"/>
    </source>
</evidence>
<protein>
    <recommendedName>
        <fullName evidence="3">Autophagy-related protein 13 N-terminal domain-containing protein</fullName>
    </recommendedName>
</protein>
<accession>A0A8J9X5B0</accession>
<proteinExistence type="predicted"/>
<feature type="compositionally biased region" description="Polar residues" evidence="2">
    <location>
        <begin position="715"/>
        <end position="725"/>
    </location>
</feature>